<keyword evidence="3" id="KW-1185">Reference proteome</keyword>
<feature type="region of interest" description="Disordered" evidence="1">
    <location>
        <begin position="1"/>
        <end position="21"/>
    </location>
</feature>
<reference evidence="2 3" key="1">
    <citation type="journal article" date="2019" name="Nat. Ecol. Evol.">
        <title>Megaphylogeny resolves global patterns of mushroom evolution.</title>
        <authorList>
            <person name="Varga T."/>
            <person name="Krizsan K."/>
            <person name="Foldi C."/>
            <person name="Dima B."/>
            <person name="Sanchez-Garcia M."/>
            <person name="Sanchez-Ramirez S."/>
            <person name="Szollosi G.J."/>
            <person name="Szarkandi J.G."/>
            <person name="Papp V."/>
            <person name="Albert L."/>
            <person name="Andreopoulos W."/>
            <person name="Angelini C."/>
            <person name="Antonin V."/>
            <person name="Barry K.W."/>
            <person name="Bougher N.L."/>
            <person name="Buchanan P."/>
            <person name="Buyck B."/>
            <person name="Bense V."/>
            <person name="Catcheside P."/>
            <person name="Chovatia M."/>
            <person name="Cooper J."/>
            <person name="Damon W."/>
            <person name="Desjardin D."/>
            <person name="Finy P."/>
            <person name="Geml J."/>
            <person name="Haridas S."/>
            <person name="Hughes K."/>
            <person name="Justo A."/>
            <person name="Karasinski D."/>
            <person name="Kautmanova I."/>
            <person name="Kiss B."/>
            <person name="Kocsube S."/>
            <person name="Kotiranta H."/>
            <person name="LaButti K.M."/>
            <person name="Lechner B.E."/>
            <person name="Liimatainen K."/>
            <person name="Lipzen A."/>
            <person name="Lukacs Z."/>
            <person name="Mihaltcheva S."/>
            <person name="Morgado L.N."/>
            <person name="Niskanen T."/>
            <person name="Noordeloos M.E."/>
            <person name="Ohm R.A."/>
            <person name="Ortiz-Santana B."/>
            <person name="Ovrebo C."/>
            <person name="Racz N."/>
            <person name="Riley R."/>
            <person name="Savchenko A."/>
            <person name="Shiryaev A."/>
            <person name="Soop K."/>
            <person name="Spirin V."/>
            <person name="Szebenyi C."/>
            <person name="Tomsovsky M."/>
            <person name="Tulloss R.E."/>
            <person name="Uehling J."/>
            <person name="Grigoriev I.V."/>
            <person name="Vagvolgyi C."/>
            <person name="Papp T."/>
            <person name="Martin F.M."/>
            <person name="Miettinen O."/>
            <person name="Hibbett D.S."/>
            <person name="Nagy L.G."/>
        </authorList>
    </citation>
    <scope>NUCLEOTIDE SEQUENCE [LARGE SCALE GENOMIC DNA]</scope>
    <source>
        <strain evidence="2 3">CBS 962.96</strain>
    </source>
</reference>
<evidence type="ECO:0000313" key="3">
    <source>
        <dbReference type="Proteomes" id="UP000297245"/>
    </source>
</evidence>
<dbReference type="EMBL" id="ML179599">
    <property type="protein sequence ID" value="THU84444.1"/>
    <property type="molecule type" value="Genomic_DNA"/>
</dbReference>
<evidence type="ECO:0000313" key="2">
    <source>
        <dbReference type="EMBL" id="THU84444.1"/>
    </source>
</evidence>
<dbReference type="OrthoDB" id="3025387at2759"/>
<protein>
    <submittedName>
        <fullName evidence="2">Uncharacterized protein</fullName>
    </submittedName>
</protein>
<name>A0A4S8L702_DENBC</name>
<organism evidence="2 3">
    <name type="scientific">Dendrothele bispora (strain CBS 962.96)</name>
    <dbReference type="NCBI Taxonomy" id="1314807"/>
    <lineage>
        <taxon>Eukaryota</taxon>
        <taxon>Fungi</taxon>
        <taxon>Dikarya</taxon>
        <taxon>Basidiomycota</taxon>
        <taxon>Agaricomycotina</taxon>
        <taxon>Agaricomycetes</taxon>
        <taxon>Agaricomycetidae</taxon>
        <taxon>Agaricales</taxon>
        <taxon>Agaricales incertae sedis</taxon>
        <taxon>Dendrothele</taxon>
    </lineage>
</organism>
<feature type="compositionally biased region" description="Low complexity" evidence="1">
    <location>
        <begin position="1"/>
        <end position="13"/>
    </location>
</feature>
<evidence type="ECO:0000256" key="1">
    <source>
        <dbReference type="SAM" id="MobiDB-lite"/>
    </source>
</evidence>
<accession>A0A4S8L702</accession>
<dbReference type="AlphaFoldDB" id="A0A4S8L702"/>
<gene>
    <name evidence="2" type="ORF">K435DRAFT_870265</name>
</gene>
<dbReference type="Proteomes" id="UP000297245">
    <property type="component" value="Unassembled WGS sequence"/>
</dbReference>
<sequence>MAFFAASANASVAQKRGRRAARNEAHVVTATKIRPSLVDYEPYMVSVTSEVVWTQYAVPTTSGDTNA</sequence>
<proteinExistence type="predicted"/>